<name>A0A9P8VJ34_9PEZI</name>
<dbReference type="SUPFAM" id="SSF55469">
    <property type="entry name" value="FMN-dependent nitroreductase-like"/>
    <property type="match status" value="1"/>
</dbReference>
<dbReference type="Proteomes" id="UP000770015">
    <property type="component" value="Unassembled WGS sequence"/>
</dbReference>
<sequence length="183" mass="20888">MTPTAVDELLHLVRTRRTHYRLTKSSPFHHDSIEHVIKGALVYTPSSFNSQSTRVIVLFGAHHDRFWDVATAILKSKMPSNRWEPTSQKMAMFKDATGTILFFEDQDVSDAMVQYTIWLALDAEGLGVNLQHYNLKVDAKVMDEWNFPAGWKLNDQMVFGGKTGTLPEKDFVPLEERCKVFGV</sequence>
<organism evidence="2 3">
    <name type="scientific">Plectosphaerella plurivora</name>
    <dbReference type="NCBI Taxonomy" id="936078"/>
    <lineage>
        <taxon>Eukaryota</taxon>
        <taxon>Fungi</taxon>
        <taxon>Dikarya</taxon>
        <taxon>Ascomycota</taxon>
        <taxon>Pezizomycotina</taxon>
        <taxon>Sordariomycetes</taxon>
        <taxon>Hypocreomycetidae</taxon>
        <taxon>Glomerellales</taxon>
        <taxon>Plectosphaerellaceae</taxon>
        <taxon>Plectosphaerella</taxon>
    </lineage>
</organism>
<dbReference type="InterPro" id="IPR029479">
    <property type="entry name" value="Nitroreductase"/>
</dbReference>
<dbReference type="GO" id="GO:0034599">
    <property type="term" value="P:cellular response to oxidative stress"/>
    <property type="evidence" value="ECO:0007669"/>
    <property type="project" value="InterPro"/>
</dbReference>
<evidence type="ECO:0000259" key="1">
    <source>
        <dbReference type="Pfam" id="PF00881"/>
    </source>
</evidence>
<reference evidence="2" key="1">
    <citation type="journal article" date="2021" name="Nat. Commun.">
        <title>Genetic determinants of endophytism in the Arabidopsis root mycobiome.</title>
        <authorList>
            <person name="Mesny F."/>
            <person name="Miyauchi S."/>
            <person name="Thiergart T."/>
            <person name="Pickel B."/>
            <person name="Atanasova L."/>
            <person name="Karlsson M."/>
            <person name="Huettel B."/>
            <person name="Barry K.W."/>
            <person name="Haridas S."/>
            <person name="Chen C."/>
            <person name="Bauer D."/>
            <person name="Andreopoulos W."/>
            <person name="Pangilinan J."/>
            <person name="LaButti K."/>
            <person name="Riley R."/>
            <person name="Lipzen A."/>
            <person name="Clum A."/>
            <person name="Drula E."/>
            <person name="Henrissat B."/>
            <person name="Kohler A."/>
            <person name="Grigoriev I.V."/>
            <person name="Martin F.M."/>
            <person name="Hacquard S."/>
        </authorList>
    </citation>
    <scope>NUCLEOTIDE SEQUENCE</scope>
    <source>
        <strain evidence="2">MPI-SDFR-AT-0117</strain>
    </source>
</reference>
<evidence type="ECO:0000313" key="2">
    <source>
        <dbReference type="EMBL" id="KAH6691681.1"/>
    </source>
</evidence>
<accession>A0A9P8VJ34</accession>
<dbReference type="InterPro" id="IPR033877">
    <property type="entry name" value="Frm2/Hbn1"/>
</dbReference>
<protein>
    <submittedName>
        <fullName evidence="2">Nitroreductase</fullName>
    </submittedName>
</protein>
<feature type="domain" description="Nitroreductase" evidence="1">
    <location>
        <begin position="13"/>
        <end position="160"/>
    </location>
</feature>
<dbReference type="PANTHER" id="PTHR43035:SF1">
    <property type="entry name" value="FATTY ACID REPRESSION MUTANT PROTEIN 2-RELATED"/>
    <property type="match status" value="1"/>
</dbReference>
<proteinExistence type="predicted"/>
<dbReference type="EMBL" id="JAGSXJ010000005">
    <property type="protein sequence ID" value="KAH6691681.1"/>
    <property type="molecule type" value="Genomic_DNA"/>
</dbReference>
<comment type="caution">
    <text evidence="2">The sequence shown here is derived from an EMBL/GenBank/DDBJ whole genome shotgun (WGS) entry which is preliminary data.</text>
</comment>
<gene>
    <name evidence="2" type="ORF">F5X68DRAFT_252754</name>
</gene>
<dbReference type="PANTHER" id="PTHR43035">
    <property type="entry name" value="FATTY ACID REPRESSION MUTANT PROTEIN 2-RELATED"/>
    <property type="match status" value="1"/>
</dbReference>
<keyword evidence="3" id="KW-1185">Reference proteome</keyword>
<dbReference type="AlphaFoldDB" id="A0A9P8VJ34"/>
<dbReference type="GO" id="GO:0016491">
    <property type="term" value="F:oxidoreductase activity"/>
    <property type="evidence" value="ECO:0007669"/>
    <property type="project" value="InterPro"/>
</dbReference>
<dbReference type="InterPro" id="IPR000415">
    <property type="entry name" value="Nitroreductase-like"/>
</dbReference>
<evidence type="ECO:0000313" key="3">
    <source>
        <dbReference type="Proteomes" id="UP000770015"/>
    </source>
</evidence>
<dbReference type="Pfam" id="PF00881">
    <property type="entry name" value="Nitroreductase"/>
    <property type="match status" value="1"/>
</dbReference>
<dbReference type="Gene3D" id="3.40.109.10">
    <property type="entry name" value="NADH Oxidase"/>
    <property type="match status" value="2"/>
</dbReference>
<dbReference type="OrthoDB" id="2138173at2759"/>